<dbReference type="RefSeq" id="WP_268080684.1">
    <property type="nucleotide sequence ID" value="NZ_CP106885.1"/>
</dbReference>
<proteinExistence type="predicted"/>
<sequence length="102" mass="11603">MRRLNFNERKYIEEMIKSSGAGRPLVARLDDVMVESIEDGGMGSLLFLSARPGRILGREIARGEFKDEDGVWVMAVLSLDNFGDLYELDVWKTDFSKLKSFP</sequence>
<name>A0ABY8GNN7_9BURK</name>
<accession>A0ABY8GNN7</accession>
<evidence type="ECO:0000313" key="2">
    <source>
        <dbReference type="EMBL" id="WFP06234.1"/>
    </source>
</evidence>
<gene>
    <name evidence="2" type="ORF">P8T11_18065</name>
</gene>
<feature type="domain" description="DUF6984" evidence="1">
    <location>
        <begin position="1"/>
        <end position="102"/>
    </location>
</feature>
<organism evidence="2 3">
    <name type="scientific">Achromobacter spanius</name>
    <dbReference type="NCBI Taxonomy" id="217203"/>
    <lineage>
        <taxon>Bacteria</taxon>
        <taxon>Pseudomonadati</taxon>
        <taxon>Pseudomonadota</taxon>
        <taxon>Betaproteobacteria</taxon>
        <taxon>Burkholderiales</taxon>
        <taxon>Alcaligenaceae</taxon>
        <taxon>Achromobacter</taxon>
    </lineage>
</organism>
<dbReference type="Pfam" id="PF22480">
    <property type="entry name" value="DUF6984"/>
    <property type="match status" value="1"/>
</dbReference>
<keyword evidence="3" id="KW-1185">Reference proteome</keyword>
<evidence type="ECO:0000313" key="3">
    <source>
        <dbReference type="Proteomes" id="UP001214170"/>
    </source>
</evidence>
<dbReference type="EMBL" id="CP121261">
    <property type="protein sequence ID" value="WFP06234.1"/>
    <property type="molecule type" value="Genomic_DNA"/>
</dbReference>
<dbReference type="Proteomes" id="UP001214170">
    <property type="component" value="Chromosome"/>
</dbReference>
<evidence type="ECO:0000259" key="1">
    <source>
        <dbReference type="Pfam" id="PF22480"/>
    </source>
</evidence>
<dbReference type="InterPro" id="IPR054253">
    <property type="entry name" value="DUF6984"/>
</dbReference>
<reference evidence="2 3" key="1">
    <citation type="submission" date="2023-03" db="EMBL/GenBank/DDBJ databases">
        <title>Achromobacter spanius LIG8.</title>
        <authorList>
            <person name="Shrestha S."/>
        </authorList>
    </citation>
    <scope>NUCLEOTIDE SEQUENCE [LARGE SCALE GENOMIC DNA]</scope>
    <source>
        <strain evidence="2 3">LIG8</strain>
    </source>
</reference>
<protein>
    <recommendedName>
        <fullName evidence="1">DUF6984 domain-containing protein</fullName>
    </recommendedName>
</protein>